<keyword evidence="2" id="KW-0472">Membrane</keyword>
<keyword evidence="2" id="KW-1133">Transmembrane helix</keyword>
<gene>
    <name evidence="3" type="ORF">L0661_07345</name>
</gene>
<evidence type="ECO:0000313" key="4">
    <source>
        <dbReference type="Proteomes" id="UP001139411"/>
    </source>
</evidence>
<reference evidence="3" key="1">
    <citation type="submission" date="2022-01" db="EMBL/GenBank/DDBJ databases">
        <title>Novel species in genus Dyadobacter.</title>
        <authorList>
            <person name="Ma C."/>
        </authorList>
    </citation>
    <scope>NUCLEOTIDE SEQUENCE</scope>
    <source>
        <strain evidence="3">CY357</strain>
    </source>
</reference>
<dbReference type="RefSeq" id="WP_235177310.1">
    <property type="nucleotide sequence ID" value="NZ_JAKFFV010000004.1"/>
</dbReference>
<dbReference type="AlphaFoldDB" id="A0A9X1U0B7"/>
<name>A0A9X1U0B7_9BACT</name>
<proteinExistence type="predicted"/>
<dbReference type="EMBL" id="JAKFFV010000004">
    <property type="protein sequence ID" value="MCF2498116.1"/>
    <property type="molecule type" value="Genomic_DNA"/>
</dbReference>
<comment type="caution">
    <text evidence="3">The sequence shown here is derived from an EMBL/GenBank/DDBJ whole genome shotgun (WGS) entry which is preliminary data.</text>
</comment>
<evidence type="ECO:0000256" key="1">
    <source>
        <dbReference type="SAM" id="MobiDB-lite"/>
    </source>
</evidence>
<feature type="compositionally biased region" description="Basic and acidic residues" evidence="1">
    <location>
        <begin position="481"/>
        <end position="527"/>
    </location>
</feature>
<evidence type="ECO:0008006" key="5">
    <source>
        <dbReference type="Google" id="ProtNLM"/>
    </source>
</evidence>
<keyword evidence="2" id="KW-0812">Transmembrane</keyword>
<protein>
    <recommendedName>
        <fullName evidence="5">DUF4175 family protein</fullName>
    </recommendedName>
</protein>
<accession>A0A9X1U0B7</accession>
<sequence>MHELRILIGLVTSQLYVSAIFRCLLLAGSAYLFVSVFAGPLHMLSIFASFAALGAGIVFTGIYRNNREKAISLIHNHVGETEYSLHLLEKTELNVAEQLQLERIANRNFDFPFTKLYNGLIAYLALFLTAVAFYIIYPSISFNENKTGDEYIRKQELKKANVTLAPRYESATINIAPPAYTKLPEQQSSDLNVSAVTGSALTWNVKFTHSENLALRLANSQGEEVSFRRQNSLFTHSDKITGSGLYSIKGYWKDSLIYQSDFYRLEALPDLAPKIEPASKELYKYHFLKDTKTIKVTAKISDDFRVSQAFIVATLARGSGENVKFREVKFPLSPTDFKDADLQKVIDLNELNFTPGDELYYYWAAVDNKSPQPNFSKSDTYFLVYKDTSQVEEAELATMAVNIMPEYFRSQRQIIIDTEKLIAKRKKIPAKEFASVSNEIGFDQKVLRLRYGQYLGEEFETSIGGGGAPPEADGGNMLDAFTHKSDGEGEASHSRAADSRAADSRAAEPEHQHDHDGHAHEKAHGDAGEKDPLAALMEQYVHAHDDAETNTFHEQSTRSLLKMALEQMWQSELHLRLYEPEKALPFEHKALEFLKTAQQKARTYVKKSGYDPPPIKEKEKRLSGELKQINADLSVEKFYKNKTIAQLAAEVSGFLGYEKLDNEQRARLRLAGTALSDRLMNSGPFNGGLGNWEMIGALQKLVNGRKLSSNEKQRLRNGLYKYTNHSEQSRSHYSSEKRLEEAFWRKLH</sequence>
<feature type="transmembrane region" description="Helical" evidence="2">
    <location>
        <begin position="40"/>
        <end position="63"/>
    </location>
</feature>
<evidence type="ECO:0000313" key="3">
    <source>
        <dbReference type="EMBL" id="MCF2498116.1"/>
    </source>
</evidence>
<organism evidence="3 4">
    <name type="scientific">Dyadobacter chenhuakuii</name>
    <dbReference type="NCBI Taxonomy" id="2909339"/>
    <lineage>
        <taxon>Bacteria</taxon>
        <taxon>Pseudomonadati</taxon>
        <taxon>Bacteroidota</taxon>
        <taxon>Cytophagia</taxon>
        <taxon>Cytophagales</taxon>
        <taxon>Spirosomataceae</taxon>
        <taxon>Dyadobacter</taxon>
    </lineage>
</organism>
<dbReference type="Proteomes" id="UP001139411">
    <property type="component" value="Unassembled WGS sequence"/>
</dbReference>
<evidence type="ECO:0000256" key="2">
    <source>
        <dbReference type="SAM" id="Phobius"/>
    </source>
</evidence>
<feature type="transmembrane region" description="Helical" evidence="2">
    <location>
        <begin position="116"/>
        <end position="137"/>
    </location>
</feature>
<feature type="transmembrane region" description="Helical" evidence="2">
    <location>
        <begin position="7"/>
        <end position="34"/>
    </location>
</feature>
<feature type="region of interest" description="Disordered" evidence="1">
    <location>
        <begin position="462"/>
        <end position="527"/>
    </location>
</feature>